<organism evidence="2 3">
    <name type="scientific">Saccharibacillus brassicae</name>
    <dbReference type="NCBI Taxonomy" id="2583377"/>
    <lineage>
        <taxon>Bacteria</taxon>
        <taxon>Bacillati</taxon>
        <taxon>Bacillota</taxon>
        <taxon>Bacilli</taxon>
        <taxon>Bacillales</taxon>
        <taxon>Paenibacillaceae</taxon>
        <taxon>Saccharibacillus</taxon>
    </lineage>
</organism>
<dbReference type="Proteomes" id="UP000316968">
    <property type="component" value="Chromosome"/>
</dbReference>
<keyword evidence="3" id="KW-1185">Reference proteome</keyword>
<dbReference type="KEGG" id="saca:FFV09_22945"/>
<evidence type="ECO:0000313" key="2">
    <source>
        <dbReference type="EMBL" id="QDH23468.1"/>
    </source>
</evidence>
<reference evidence="2 3" key="1">
    <citation type="submission" date="2019-06" db="EMBL/GenBank/DDBJ databases">
        <title>Saccharibacillus brassicae sp. nov., an endophytic bacterium isolated from Chinese cabbage seeds (Brassica pekinensis).</title>
        <authorList>
            <person name="Jiang L."/>
            <person name="Lee J."/>
            <person name="Kim S.W."/>
        </authorList>
    </citation>
    <scope>NUCLEOTIDE SEQUENCE [LARGE SCALE GENOMIC DNA]</scope>
    <source>
        <strain evidence="3">KCTC 43072 / ATSA2</strain>
    </source>
</reference>
<dbReference type="EMBL" id="CP041217">
    <property type="protein sequence ID" value="QDH23468.1"/>
    <property type="molecule type" value="Genomic_DNA"/>
</dbReference>
<gene>
    <name evidence="2" type="ORF">FFV09_22945</name>
</gene>
<evidence type="ECO:0000313" key="3">
    <source>
        <dbReference type="Proteomes" id="UP000316968"/>
    </source>
</evidence>
<keyword evidence="1" id="KW-0472">Membrane</keyword>
<sequence>MLLMDVTDADRLRALMTLIQTGGTILAAIIAASIAVHVVGKQQEAQRKNEREKERIQEIKHVLKCCDQIYLSLTRTQEYFSRLHESITFRINFENQLSVENIHETKRQVHFLKENIIQTYKWFEQIEEEHLPPGDFFRYYLTIKVQLESMINILEINLNGIIEEREKAVLVIQVIDSHQKAFRFSFLALVDEAQLLYEEAVELKSIYTKTKPISLSIDRNDPFGMNSNFEGRSI</sequence>
<protein>
    <submittedName>
        <fullName evidence="2">Uncharacterized protein</fullName>
    </submittedName>
</protein>
<keyword evidence="1" id="KW-1133">Transmembrane helix</keyword>
<feature type="transmembrane region" description="Helical" evidence="1">
    <location>
        <begin position="12"/>
        <end position="39"/>
    </location>
</feature>
<dbReference type="AlphaFoldDB" id="A0A4Y6V3N2"/>
<evidence type="ECO:0000256" key="1">
    <source>
        <dbReference type="SAM" id="Phobius"/>
    </source>
</evidence>
<proteinExistence type="predicted"/>
<accession>A0A4Y6V3N2</accession>
<dbReference type="RefSeq" id="WP_141450005.1">
    <property type="nucleotide sequence ID" value="NZ_CP041217.1"/>
</dbReference>
<name>A0A4Y6V3N2_SACBS</name>
<keyword evidence="1" id="KW-0812">Transmembrane</keyword>